<proteinExistence type="predicted"/>
<dbReference type="Proteomes" id="UP000077405">
    <property type="component" value="Plasmid pYZ5"/>
</dbReference>
<protein>
    <recommendedName>
        <fullName evidence="1">HicB-like antitoxin of toxin-antitoxin system domain-containing protein</fullName>
    </recommendedName>
</protein>
<accession>A0A2R4VVR6</accession>
<geneLocation type="plasmid" evidence="2 3">
    <name>pYZ5</name>
</geneLocation>
<dbReference type="EMBL" id="CP028906">
    <property type="protein sequence ID" value="AWB08481.1"/>
    <property type="molecule type" value="Genomic_DNA"/>
</dbReference>
<evidence type="ECO:0000313" key="2">
    <source>
        <dbReference type="EMBL" id="AWB08481.1"/>
    </source>
</evidence>
<dbReference type="InterPro" id="IPR035069">
    <property type="entry name" value="TTHA1013/TTHA0281-like"/>
</dbReference>
<dbReference type="Gene3D" id="3.30.160.250">
    <property type="match status" value="1"/>
</dbReference>
<gene>
    <name evidence="2" type="ORF">A6A40_26105</name>
</gene>
<name>A0A2R4VVR6_9PROT</name>
<dbReference type="OrthoDB" id="9807959at2"/>
<sequence>MPARYYPIILEHGTEGFHATFPDFPGLIAFGDTKAALTADAEAGLALHIVGMIEDGDEIPEPSDIDQVPADPEVEEAGRLLVRWEIRGTGRH</sequence>
<evidence type="ECO:0000313" key="3">
    <source>
        <dbReference type="Proteomes" id="UP000077405"/>
    </source>
</evidence>
<dbReference type="KEGG" id="ahu:A6A40_26105"/>
<dbReference type="InterPro" id="IPR031807">
    <property type="entry name" value="HicB-like"/>
</dbReference>
<dbReference type="SUPFAM" id="SSF143100">
    <property type="entry name" value="TTHA1013/TTHA0281-like"/>
    <property type="match status" value="1"/>
</dbReference>
<dbReference type="AlphaFoldDB" id="A0A2R4VVR6"/>
<evidence type="ECO:0000259" key="1">
    <source>
        <dbReference type="Pfam" id="PF15919"/>
    </source>
</evidence>
<feature type="domain" description="HicB-like antitoxin of toxin-antitoxin system" evidence="1">
    <location>
        <begin position="6"/>
        <end position="83"/>
    </location>
</feature>
<dbReference type="RefSeq" id="WP_108548740.1">
    <property type="nucleotide sequence ID" value="NZ_CP028906.1"/>
</dbReference>
<keyword evidence="2" id="KW-0614">Plasmid</keyword>
<dbReference type="Pfam" id="PF15919">
    <property type="entry name" value="HicB_lk_antitox"/>
    <property type="match status" value="1"/>
</dbReference>
<organism evidence="2 3">
    <name type="scientific">Azospirillum humicireducens</name>
    <dbReference type="NCBI Taxonomy" id="1226968"/>
    <lineage>
        <taxon>Bacteria</taxon>
        <taxon>Pseudomonadati</taxon>
        <taxon>Pseudomonadota</taxon>
        <taxon>Alphaproteobacteria</taxon>
        <taxon>Rhodospirillales</taxon>
        <taxon>Azospirillaceae</taxon>
        <taxon>Azospirillum</taxon>
    </lineage>
</organism>
<keyword evidence="3" id="KW-1185">Reference proteome</keyword>
<reference evidence="2 3" key="1">
    <citation type="submission" date="2018-04" db="EMBL/GenBank/DDBJ databases">
        <title>Complete genome sequence of the nitrogen-fixing bacterium Azospirillum humicireducens type strain SgZ-5.</title>
        <authorList>
            <person name="Yu Z."/>
        </authorList>
    </citation>
    <scope>NUCLEOTIDE SEQUENCE [LARGE SCALE GENOMIC DNA]</scope>
    <source>
        <strain evidence="2 3">SgZ-5</strain>
        <plasmid evidence="2 3">pYZ5</plasmid>
    </source>
</reference>